<dbReference type="GO" id="GO:0000164">
    <property type="term" value="C:protein phosphatase type 1 complex"/>
    <property type="evidence" value="ECO:0007669"/>
    <property type="project" value="TreeGrafter"/>
</dbReference>
<reference evidence="2" key="1">
    <citation type="journal article" date="2014" name="PLoS Negl. Trop. Dis.">
        <title>Identification and characterization of seminal fluid proteins in the Asian tiger mosquito, Aedes albopictus.</title>
        <authorList>
            <person name="Boes K.E."/>
            <person name="Ribeiro J.M."/>
            <person name="Wong A."/>
            <person name="Harrington L.C."/>
            <person name="Wolfner M.F."/>
            <person name="Sirot L.K."/>
        </authorList>
    </citation>
    <scope>NUCLEOTIDE SEQUENCE</scope>
    <source>
        <tissue evidence="2">Reproductive organs</tissue>
    </source>
</reference>
<accession>A0A023EUJ6</accession>
<dbReference type="AlphaFoldDB" id="A0A023EUJ6"/>
<dbReference type="InterPro" id="IPR051254">
    <property type="entry name" value="PPP1R15"/>
</dbReference>
<dbReference type="GO" id="GO:0005783">
    <property type="term" value="C:endoplasmic reticulum"/>
    <property type="evidence" value="ECO:0007669"/>
    <property type="project" value="TreeGrafter"/>
</dbReference>
<dbReference type="GO" id="GO:0034976">
    <property type="term" value="P:response to endoplasmic reticulum stress"/>
    <property type="evidence" value="ECO:0007669"/>
    <property type="project" value="TreeGrafter"/>
</dbReference>
<evidence type="ECO:0000256" key="1">
    <source>
        <dbReference type="SAM" id="MobiDB-lite"/>
    </source>
</evidence>
<dbReference type="EMBL" id="GAPW01001459">
    <property type="protein sequence ID" value="JAC12139.1"/>
    <property type="molecule type" value="mRNA"/>
</dbReference>
<dbReference type="GO" id="GO:0019888">
    <property type="term" value="F:protein phosphatase regulator activity"/>
    <property type="evidence" value="ECO:0007669"/>
    <property type="project" value="TreeGrafter"/>
</dbReference>
<feature type="region of interest" description="Disordered" evidence="1">
    <location>
        <begin position="338"/>
        <end position="372"/>
    </location>
</feature>
<dbReference type="VEuPathDB" id="VectorBase:AALC636_026273"/>
<dbReference type="VEuPathDB" id="VectorBase:AALF002004"/>
<proteinExistence type="evidence at transcript level"/>
<evidence type="ECO:0000313" key="2">
    <source>
        <dbReference type="EMBL" id="JAC12139.1"/>
    </source>
</evidence>
<dbReference type="VEuPathDB" id="VectorBase:AALC636_027993"/>
<feature type="compositionally biased region" description="Acidic residues" evidence="1">
    <location>
        <begin position="338"/>
        <end position="361"/>
    </location>
</feature>
<name>A0A023EUJ6_AEDAL</name>
<dbReference type="PANTHER" id="PTHR16489:SF12">
    <property type="entry name" value="GH11727P"/>
    <property type="match status" value="1"/>
</dbReference>
<dbReference type="PANTHER" id="PTHR16489">
    <property type="entry name" value="GH11727P"/>
    <property type="match status" value="1"/>
</dbReference>
<organism evidence="2">
    <name type="scientific">Aedes albopictus</name>
    <name type="common">Asian tiger mosquito</name>
    <name type="synonym">Stegomyia albopicta</name>
    <dbReference type="NCBI Taxonomy" id="7160"/>
    <lineage>
        <taxon>Eukaryota</taxon>
        <taxon>Metazoa</taxon>
        <taxon>Ecdysozoa</taxon>
        <taxon>Arthropoda</taxon>
        <taxon>Hexapoda</taxon>
        <taxon>Insecta</taxon>
        <taxon>Pterygota</taxon>
        <taxon>Neoptera</taxon>
        <taxon>Endopterygota</taxon>
        <taxon>Diptera</taxon>
        <taxon>Nematocera</taxon>
        <taxon>Culicoidea</taxon>
        <taxon>Culicidae</taxon>
        <taxon>Culicinae</taxon>
        <taxon>Aedini</taxon>
        <taxon>Aedes</taxon>
        <taxon>Stegomyia</taxon>
    </lineage>
</organism>
<dbReference type="VEuPathDB" id="VectorBase:AALFPA_070588"/>
<sequence>MISNWNTSRMTAGMGINMEFSPSDPLFSENNGASSGRGFTTASIRGFIGIVKQKCWSAMHSWLIPPESQTNTADSTKKSLVVPDVSVDCSFNTPIFEAVQGKAKLTIPNDDETKAVPFGGCILYESPTIQTPDNRYNMAKIGRKLNYVADESPTGTNKNSSNQLKKSLNWTTLHLSNKSKPCGKNRKEKNRHDLQINIMEDMWQIADEHYPDSENENCNYSPSPRCSISLLSSNLKSSTIDLSETSFPNISSSIPVGAKYPDLPGRYSDEYDSEESFVMLFDMATPLARIDVVSASSVPPSVLANRQRCRQLSECSDDSIVFCYESEGNDFISQAEIDFDGEDDSEEDEDTDDDSYDEDSEGTLSHQPDSGFEEKKVQFNLNPEVHVIRAWDFAYRQARKGEWEMAARDRERFKKRIQETENVLSSVFDKKLRDKVYKERFSG</sequence>
<protein>
    <submittedName>
        <fullName evidence="2">Uncharacterized protein</fullName>
    </submittedName>
</protein>